<evidence type="ECO:0000256" key="14">
    <source>
        <dbReference type="SAM" id="MobiDB-lite"/>
    </source>
</evidence>
<dbReference type="STRING" id="983966.A0A1E4S5V2"/>
<dbReference type="InterPro" id="IPR050587">
    <property type="entry name" value="GNT1/Glycosyltrans_8"/>
</dbReference>
<feature type="region of interest" description="Disordered" evidence="14">
    <location>
        <begin position="429"/>
        <end position="448"/>
    </location>
</feature>
<dbReference type="AlphaFoldDB" id="A0A1E4S5V2"/>
<dbReference type="PANTHER" id="PTHR11183">
    <property type="entry name" value="GLYCOGENIN SUBFAMILY MEMBER"/>
    <property type="match status" value="1"/>
</dbReference>
<sequence length="566" mass="64807">MKAISTLLFSSSYLPGAIVLGKTVRQQGISEGTELVVIVGCLLSEFEQNLLQSVFDRVIDVSLIRASPSEELKLLGRPELGPTFSKINLFALTQYDQVLYLDADTLPVQRVADLLDTYSVEESQILAAPDCGWPDIFNSGVFVIKPSQDTFDDLLSIVRTSNKPSFDGADQGLLNEYFTVRPDKEWLRLPFVYNVTPSGGYEYLPAYKFFADDVKLIHYIGATKPWDCDRWDSIAMRGRWWSKYAEFFHDKPPLESIHGIVPYYFEPVVEPVYVEEAPAEPAFEEPSLEQAVPYEEHYQPETEYHPYEETKEILLNPESYQYFDTVPIVESWDPAHSEPPKHGKPEAQNFPDLHMVNLWSNDATWDEPSEFTYEEDNEEPWEEPLPPPLFPWEFEPREKAERVFDPSLGPNNWDDIPLIQRIKELQLEEANKSQSETGTAVEKNEDEIERLREIEERYTGDIADDVAEDAIEDGFLDVIKQEDEDEEALLDELEKAKNVVLTPQVPTSVEQALDKLDALVQSNERYTDDIKDDIAEDAIEEGVLDVIEDETAAEEKLIEEDEKLKT</sequence>
<evidence type="ECO:0000256" key="2">
    <source>
        <dbReference type="ARBA" id="ARBA00004496"/>
    </source>
</evidence>
<dbReference type="Gene3D" id="3.90.550.10">
    <property type="entry name" value="Spore Coat Polysaccharide Biosynthesis Protein SpsA, Chain A"/>
    <property type="match status" value="1"/>
</dbReference>
<protein>
    <recommendedName>
        <fullName evidence="10">glycogenin glucosyltransferase</fullName>
        <ecNumber evidence="10">2.4.1.186</ecNumber>
    </recommendedName>
</protein>
<dbReference type="Proteomes" id="UP000094389">
    <property type="component" value="Unassembled WGS sequence"/>
</dbReference>
<dbReference type="SUPFAM" id="SSF53448">
    <property type="entry name" value="Nucleotide-diphospho-sugar transferases"/>
    <property type="match status" value="1"/>
</dbReference>
<keyword evidence="8" id="KW-0464">Manganese</keyword>
<comment type="catalytic activity">
    <reaction evidence="11">
        <text>[1,4-alpha-D-glucosyl](n)-L-tyrosyl-[glycogenin] + UDP-alpha-D-glucose = [1,4-alpha-D-glucosyl](n+1)-L-tyrosyl-[glycogenin] + UDP + H(+)</text>
        <dbReference type="Rhea" id="RHEA:56560"/>
        <dbReference type="Rhea" id="RHEA-COMP:14606"/>
        <dbReference type="Rhea" id="RHEA-COMP:14607"/>
        <dbReference type="ChEBI" id="CHEBI:15378"/>
        <dbReference type="ChEBI" id="CHEBI:58223"/>
        <dbReference type="ChEBI" id="CHEBI:58885"/>
        <dbReference type="ChEBI" id="CHEBI:140574"/>
        <dbReference type="EC" id="2.4.1.186"/>
    </reaction>
</comment>
<evidence type="ECO:0000256" key="9">
    <source>
        <dbReference type="ARBA" id="ARBA00038162"/>
    </source>
</evidence>
<keyword evidence="5" id="KW-0479">Metal-binding</keyword>
<evidence type="ECO:0000256" key="4">
    <source>
        <dbReference type="ARBA" id="ARBA00022679"/>
    </source>
</evidence>
<keyword evidence="7" id="KW-0325">Glycoprotein</keyword>
<comment type="cofactor">
    <cofactor evidence="1">
        <name>Mn(2+)</name>
        <dbReference type="ChEBI" id="CHEBI:29035"/>
    </cofactor>
</comment>
<dbReference type="InterPro" id="IPR002495">
    <property type="entry name" value="Glyco_trans_8"/>
</dbReference>
<gene>
    <name evidence="15" type="ORF">CYBJADRAFT_166623</name>
</gene>
<dbReference type="EMBL" id="KV453927">
    <property type="protein sequence ID" value="ODV74840.1"/>
    <property type="molecule type" value="Genomic_DNA"/>
</dbReference>
<dbReference type="Pfam" id="PF01501">
    <property type="entry name" value="Glyco_transf_8"/>
    <property type="match status" value="1"/>
</dbReference>
<name>A0A1E4S5V2_CYBJN</name>
<dbReference type="RefSeq" id="XP_020071879.1">
    <property type="nucleotide sequence ID" value="XM_020214561.1"/>
</dbReference>
<dbReference type="OMA" id="VPKLFPW"/>
<dbReference type="EC" id="2.4.1.186" evidence="10"/>
<evidence type="ECO:0000256" key="11">
    <source>
        <dbReference type="ARBA" id="ARBA00050886"/>
    </source>
</evidence>
<organism evidence="15 16">
    <name type="scientific">Cyberlindnera jadinii (strain ATCC 18201 / CBS 1600 / BCRC 20928 / JCM 3617 / NBRC 0987 / NRRL Y-1542)</name>
    <name type="common">Torula yeast</name>
    <name type="synonym">Candida utilis</name>
    <dbReference type="NCBI Taxonomy" id="983966"/>
    <lineage>
        <taxon>Eukaryota</taxon>
        <taxon>Fungi</taxon>
        <taxon>Dikarya</taxon>
        <taxon>Ascomycota</taxon>
        <taxon>Saccharomycotina</taxon>
        <taxon>Saccharomycetes</taxon>
        <taxon>Phaffomycetales</taxon>
        <taxon>Phaffomycetaceae</taxon>
        <taxon>Cyberlindnera</taxon>
    </lineage>
</organism>
<keyword evidence="3" id="KW-0963">Cytoplasm</keyword>
<keyword evidence="6" id="KW-0320">Glycogen biosynthesis</keyword>
<dbReference type="InterPro" id="IPR029044">
    <property type="entry name" value="Nucleotide-diphossugar_trans"/>
</dbReference>
<accession>A0A1E4S5V2</accession>
<evidence type="ECO:0000256" key="13">
    <source>
        <dbReference type="ARBA" id="ARBA00057883"/>
    </source>
</evidence>
<comment type="subcellular location">
    <subcellularLocation>
        <location evidence="2">Cytoplasm</location>
    </subcellularLocation>
</comment>
<comment type="catalytic activity">
    <reaction evidence="12">
        <text>L-tyrosyl-[glycogenin] + UDP-alpha-D-glucose = alpha-D-glucosyl-L-tyrosyl-[glycogenin] + UDP + H(+)</text>
        <dbReference type="Rhea" id="RHEA:23360"/>
        <dbReference type="Rhea" id="RHEA-COMP:14604"/>
        <dbReference type="Rhea" id="RHEA-COMP:14605"/>
        <dbReference type="ChEBI" id="CHEBI:15378"/>
        <dbReference type="ChEBI" id="CHEBI:46858"/>
        <dbReference type="ChEBI" id="CHEBI:58223"/>
        <dbReference type="ChEBI" id="CHEBI:58885"/>
        <dbReference type="ChEBI" id="CHEBI:140573"/>
        <dbReference type="EC" id="2.4.1.186"/>
    </reaction>
</comment>
<dbReference type="GO" id="GO:0046872">
    <property type="term" value="F:metal ion binding"/>
    <property type="evidence" value="ECO:0007669"/>
    <property type="project" value="UniProtKB-KW"/>
</dbReference>
<evidence type="ECO:0000256" key="1">
    <source>
        <dbReference type="ARBA" id="ARBA00001936"/>
    </source>
</evidence>
<keyword evidence="16" id="KW-1185">Reference proteome</keyword>
<dbReference type="OrthoDB" id="2014201at2759"/>
<comment type="function">
    <text evidence="13">Self-glucosylating initiator of glycogen synthesis. It catalyzes the formation of a short alpha (1,4)-glucosyl chain covalently attached via a glucose 1-O-tyrosyl linkage to internal tyrosine residues and these chains act as primers for the elongation reaction catalyzed by glycogen synthase.</text>
</comment>
<dbReference type="GO" id="GO:0008466">
    <property type="term" value="F:glycogenin glucosyltransferase activity"/>
    <property type="evidence" value="ECO:0007669"/>
    <property type="project" value="UniProtKB-EC"/>
</dbReference>
<evidence type="ECO:0000256" key="3">
    <source>
        <dbReference type="ARBA" id="ARBA00022490"/>
    </source>
</evidence>
<dbReference type="GO" id="GO:0005737">
    <property type="term" value="C:cytoplasm"/>
    <property type="evidence" value="ECO:0007669"/>
    <property type="project" value="UniProtKB-SubCell"/>
</dbReference>
<keyword evidence="4 15" id="KW-0808">Transferase</keyword>
<evidence type="ECO:0000256" key="5">
    <source>
        <dbReference type="ARBA" id="ARBA00022723"/>
    </source>
</evidence>
<dbReference type="FunFam" id="3.90.550.10:FF:000092">
    <property type="entry name" value="Glycogenin 2"/>
    <property type="match status" value="1"/>
</dbReference>
<evidence type="ECO:0000313" key="15">
    <source>
        <dbReference type="EMBL" id="ODV74840.1"/>
    </source>
</evidence>
<evidence type="ECO:0000256" key="10">
    <source>
        <dbReference type="ARBA" id="ARBA00038934"/>
    </source>
</evidence>
<evidence type="ECO:0000313" key="16">
    <source>
        <dbReference type="Proteomes" id="UP000094389"/>
    </source>
</evidence>
<evidence type="ECO:0000256" key="8">
    <source>
        <dbReference type="ARBA" id="ARBA00023211"/>
    </source>
</evidence>
<comment type="similarity">
    <text evidence="9">Belongs to the glycosyltransferase 8 family. Glycogenin subfamily.</text>
</comment>
<evidence type="ECO:0000256" key="12">
    <source>
        <dbReference type="ARBA" id="ARBA00052293"/>
    </source>
</evidence>
<dbReference type="GO" id="GO:0005978">
    <property type="term" value="P:glycogen biosynthetic process"/>
    <property type="evidence" value="ECO:0007669"/>
    <property type="project" value="UniProtKB-KW"/>
</dbReference>
<dbReference type="GeneID" id="30988957"/>
<reference evidence="15 16" key="1">
    <citation type="journal article" date="2016" name="Proc. Natl. Acad. Sci. U.S.A.">
        <title>Comparative genomics of biotechnologically important yeasts.</title>
        <authorList>
            <person name="Riley R."/>
            <person name="Haridas S."/>
            <person name="Wolfe K.H."/>
            <person name="Lopes M.R."/>
            <person name="Hittinger C.T."/>
            <person name="Goeker M."/>
            <person name="Salamov A.A."/>
            <person name="Wisecaver J.H."/>
            <person name="Long T.M."/>
            <person name="Calvey C.H."/>
            <person name="Aerts A.L."/>
            <person name="Barry K.W."/>
            <person name="Choi C."/>
            <person name="Clum A."/>
            <person name="Coughlan A.Y."/>
            <person name="Deshpande S."/>
            <person name="Douglass A.P."/>
            <person name="Hanson S.J."/>
            <person name="Klenk H.-P."/>
            <person name="LaButti K.M."/>
            <person name="Lapidus A."/>
            <person name="Lindquist E.A."/>
            <person name="Lipzen A.M."/>
            <person name="Meier-Kolthoff J.P."/>
            <person name="Ohm R.A."/>
            <person name="Otillar R.P."/>
            <person name="Pangilinan J.L."/>
            <person name="Peng Y."/>
            <person name="Rokas A."/>
            <person name="Rosa C.A."/>
            <person name="Scheuner C."/>
            <person name="Sibirny A.A."/>
            <person name="Slot J.C."/>
            <person name="Stielow J.B."/>
            <person name="Sun H."/>
            <person name="Kurtzman C.P."/>
            <person name="Blackwell M."/>
            <person name="Grigoriev I.V."/>
            <person name="Jeffries T.W."/>
        </authorList>
    </citation>
    <scope>NUCLEOTIDE SEQUENCE [LARGE SCALE GENOMIC DNA]</scope>
    <source>
        <strain evidence="16">ATCC 18201 / CBS 1600 / BCRC 20928 / JCM 3617 / NBRC 0987 / NRRL Y-1542</strain>
    </source>
</reference>
<evidence type="ECO:0000256" key="6">
    <source>
        <dbReference type="ARBA" id="ARBA00023056"/>
    </source>
</evidence>
<dbReference type="CDD" id="cd02537">
    <property type="entry name" value="GT8_Glycogenin"/>
    <property type="match status" value="1"/>
</dbReference>
<evidence type="ECO:0000256" key="7">
    <source>
        <dbReference type="ARBA" id="ARBA00023180"/>
    </source>
</evidence>
<proteinExistence type="inferred from homology"/>